<accession>A0A9P4V334</accession>
<gene>
    <name evidence="2" type="ORF">EJ04DRAFT_68151</name>
</gene>
<keyword evidence="1" id="KW-0472">Membrane</keyword>
<comment type="caution">
    <text evidence="2">The sequence shown here is derived from an EMBL/GenBank/DDBJ whole genome shotgun (WGS) entry which is preliminary data.</text>
</comment>
<organism evidence="2 3">
    <name type="scientific">Polyplosphaeria fusca</name>
    <dbReference type="NCBI Taxonomy" id="682080"/>
    <lineage>
        <taxon>Eukaryota</taxon>
        <taxon>Fungi</taxon>
        <taxon>Dikarya</taxon>
        <taxon>Ascomycota</taxon>
        <taxon>Pezizomycotina</taxon>
        <taxon>Dothideomycetes</taxon>
        <taxon>Pleosporomycetidae</taxon>
        <taxon>Pleosporales</taxon>
        <taxon>Tetraplosphaeriaceae</taxon>
        <taxon>Polyplosphaeria</taxon>
    </lineage>
</organism>
<name>A0A9P4V334_9PLEO</name>
<keyword evidence="1" id="KW-1133">Transmembrane helix</keyword>
<keyword evidence="1" id="KW-0812">Transmembrane</keyword>
<sequence length="170" mass="17623">MVQATTAQEKTIFVTITSVVQPSTLSTSARFTPLSALPLPTMVYQTASQDTPTKKSDLSPGAQAGIVIAVVAAFVLAFAIGVCFRKRRRAAYADLGGEENGKPEMDGETVGKACTGGIEVVQVTSAVLEVEGSGGASEHRVQELDGGLVGGELDGRGVVGELEARRDGRE</sequence>
<evidence type="ECO:0000256" key="1">
    <source>
        <dbReference type="SAM" id="Phobius"/>
    </source>
</evidence>
<protein>
    <submittedName>
        <fullName evidence="2">Uncharacterized protein</fullName>
    </submittedName>
</protein>
<dbReference type="EMBL" id="ML996111">
    <property type="protein sequence ID" value="KAF2738072.1"/>
    <property type="molecule type" value="Genomic_DNA"/>
</dbReference>
<dbReference type="AlphaFoldDB" id="A0A9P4V334"/>
<evidence type="ECO:0000313" key="2">
    <source>
        <dbReference type="EMBL" id="KAF2738072.1"/>
    </source>
</evidence>
<reference evidence="2" key="1">
    <citation type="journal article" date="2020" name="Stud. Mycol.">
        <title>101 Dothideomycetes genomes: a test case for predicting lifestyles and emergence of pathogens.</title>
        <authorList>
            <person name="Haridas S."/>
            <person name="Albert R."/>
            <person name="Binder M."/>
            <person name="Bloem J."/>
            <person name="Labutti K."/>
            <person name="Salamov A."/>
            <person name="Andreopoulos B."/>
            <person name="Baker S."/>
            <person name="Barry K."/>
            <person name="Bills G."/>
            <person name="Bluhm B."/>
            <person name="Cannon C."/>
            <person name="Castanera R."/>
            <person name="Culley D."/>
            <person name="Daum C."/>
            <person name="Ezra D."/>
            <person name="Gonzalez J."/>
            <person name="Henrissat B."/>
            <person name="Kuo A."/>
            <person name="Liang C."/>
            <person name="Lipzen A."/>
            <person name="Lutzoni F."/>
            <person name="Magnuson J."/>
            <person name="Mondo S."/>
            <person name="Nolan M."/>
            <person name="Ohm R."/>
            <person name="Pangilinan J."/>
            <person name="Park H.-J."/>
            <person name="Ramirez L."/>
            <person name="Alfaro M."/>
            <person name="Sun H."/>
            <person name="Tritt A."/>
            <person name="Yoshinaga Y."/>
            <person name="Zwiers L.-H."/>
            <person name="Turgeon B."/>
            <person name="Goodwin S."/>
            <person name="Spatafora J."/>
            <person name="Crous P."/>
            <person name="Grigoriev I."/>
        </authorList>
    </citation>
    <scope>NUCLEOTIDE SEQUENCE</scope>
    <source>
        <strain evidence="2">CBS 125425</strain>
    </source>
</reference>
<dbReference type="Proteomes" id="UP000799444">
    <property type="component" value="Unassembled WGS sequence"/>
</dbReference>
<feature type="transmembrane region" description="Helical" evidence="1">
    <location>
        <begin position="62"/>
        <end position="84"/>
    </location>
</feature>
<proteinExistence type="predicted"/>
<keyword evidence="3" id="KW-1185">Reference proteome</keyword>
<evidence type="ECO:0000313" key="3">
    <source>
        <dbReference type="Proteomes" id="UP000799444"/>
    </source>
</evidence>